<comment type="caution">
    <text evidence="2">The sequence shown here is derived from an EMBL/GenBank/DDBJ whole genome shotgun (WGS) entry which is preliminary data.</text>
</comment>
<dbReference type="EMBL" id="JBFXLS010000005">
    <property type="protein sequence ID" value="KAL2832861.1"/>
    <property type="molecule type" value="Genomic_DNA"/>
</dbReference>
<dbReference type="PANTHER" id="PTHR38048">
    <property type="entry name" value="EXPRESSED PROTEIN"/>
    <property type="match status" value="1"/>
</dbReference>
<dbReference type="InterPro" id="IPR012312">
    <property type="entry name" value="Hemerythrin-like"/>
</dbReference>
<keyword evidence="3" id="KW-1185">Reference proteome</keyword>
<dbReference type="Pfam" id="PF01814">
    <property type="entry name" value="Hemerythrin"/>
    <property type="match status" value="1"/>
</dbReference>
<dbReference type="Gene3D" id="1.20.120.520">
    <property type="entry name" value="nmb1532 protein domain like"/>
    <property type="match status" value="1"/>
</dbReference>
<organism evidence="2 3">
    <name type="scientific">Aspergillus cavernicola</name>
    <dbReference type="NCBI Taxonomy" id="176166"/>
    <lineage>
        <taxon>Eukaryota</taxon>
        <taxon>Fungi</taxon>
        <taxon>Dikarya</taxon>
        <taxon>Ascomycota</taxon>
        <taxon>Pezizomycotina</taxon>
        <taxon>Eurotiomycetes</taxon>
        <taxon>Eurotiomycetidae</taxon>
        <taxon>Eurotiales</taxon>
        <taxon>Aspergillaceae</taxon>
        <taxon>Aspergillus</taxon>
        <taxon>Aspergillus subgen. Nidulantes</taxon>
    </lineage>
</organism>
<dbReference type="Proteomes" id="UP001610335">
    <property type="component" value="Unassembled WGS sequence"/>
</dbReference>
<accession>A0ABR4IYK2</accession>
<dbReference type="InterPro" id="IPR053206">
    <property type="entry name" value="Dimeric_xanthone_biosynth"/>
</dbReference>
<dbReference type="CDD" id="cd12108">
    <property type="entry name" value="Hr-like"/>
    <property type="match status" value="1"/>
</dbReference>
<evidence type="ECO:0000259" key="1">
    <source>
        <dbReference type="Pfam" id="PF01814"/>
    </source>
</evidence>
<evidence type="ECO:0000313" key="2">
    <source>
        <dbReference type="EMBL" id="KAL2832861.1"/>
    </source>
</evidence>
<dbReference type="PANTHER" id="PTHR38048:SF2">
    <property type="entry name" value="HEMERYTHRIN-LIKE DOMAIN-CONTAINING PROTEIN"/>
    <property type="match status" value="1"/>
</dbReference>
<protein>
    <recommendedName>
        <fullName evidence="1">Hemerythrin-like domain-containing protein</fullName>
    </recommendedName>
</protein>
<gene>
    <name evidence="2" type="ORF">BDW59DRAFT_157009</name>
</gene>
<evidence type="ECO:0000313" key="3">
    <source>
        <dbReference type="Proteomes" id="UP001610335"/>
    </source>
</evidence>
<proteinExistence type="predicted"/>
<sequence length="173" mass="20345">MRDPTSQQPLPPLRGEEFHLFNHMAGTMQALHGWFRTQWNVLYDVAKSARRPKGMSIKTYLSMCLEFCERLEAHHTIEEVRIFPYLAKRMPSFANKDQLVTQHKAIHAGLERLEHYARGCLNGETDLQWGEVKEVLDSFGTILWTHLDEEVRELGAEQTRKYWSAEEMRRMPM</sequence>
<feature type="domain" description="Hemerythrin-like" evidence="1">
    <location>
        <begin position="27"/>
        <end position="154"/>
    </location>
</feature>
<name>A0ABR4IYK2_9EURO</name>
<reference evidence="2 3" key="1">
    <citation type="submission" date="2024-07" db="EMBL/GenBank/DDBJ databases">
        <title>Section-level genome sequencing and comparative genomics of Aspergillus sections Usti and Cavernicolus.</title>
        <authorList>
            <consortium name="Lawrence Berkeley National Laboratory"/>
            <person name="Nybo J.L."/>
            <person name="Vesth T.C."/>
            <person name="Theobald S."/>
            <person name="Frisvad J.C."/>
            <person name="Larsen T.O."/>
            <person name="Kjaerboelling I."/>
            <person name="Rothschild-Mancinelli K."/>
            <person name="Lyhne E.K."/>
            <person name="Kogle M.E."/>
            <person name="Barry K."/>
            <person name="Clum A."/>
            <person name="Na H."/>
            <person name="Ledsgaard L."/>
            <person name="Lin J."/>
            <person name="Lipzen A."/>
            <person name="Kuo A."/>
            <person name="Riley R."/>
            <person name="Mondo S."/>
            <person name="LaButti K."/>
            <person name="Haridas S."/>
            <person name="Pangalinan J."/>
            <person name="Salamov A.A."/>
            <person name="Simmons B.A."/>
            <person name="Magnuson J.K."/>
            <person name="Chen J."/>
            <person name="Drula E."/>
            <person name="Henrissat B."/>
            <person name="Wiebenga A."/>
            <person name="Lubbers R.J."/>
            <person name="Gomes A.C."/>
            <person name="Makela M.R."/>
            <person name="Stajich J."/>
            <person name="Grigoriev I.V."/>
            <person name="Mortensen U.H."/>
            <person name="De vries R.P."/>
            <person name="Baker S.E."/>
            <person name="Andersen M.R."/>
        </authorList>
    </citation>
    <scope>NUCLEOTIDE SEQUENCE [LARGE SCALE GENOMIC DNA]</scope>
    <source>
        <strain evidence="2 3">CBS 600.67</strain>
    </source>
</reference>